<feature type="compositionally biased region" description="Pro residues" evidence="1">
    <location>
        <begin position="93"/>
        <end position="122"/>
    </location>
</feature>
<gene>
    <name evidence="4" type="ORF">J2S55_008540</name>
</gene>
<dbReference type="Proteomes" id="UP001230426">
    <property type="component" value="Unassembled WGS sequence"/>
</dbReference>
<dbReference type="InterPro" id="IPR015943">
    <property type="entry name" value="WD40/YVTN_repeat-like_dom_sf"/>
</dbReference>
<feature type="compositionally biased region" description="Pro residues" evidence="1">
    <location>
        <begin position="61"/>
        <end position="79"/>
    </location>
</feature>
<feature type="region of interest" description="Disordered" evidence="1">
    <location>
        <begin position="1"/>
        <end position="140"/>
    </location>
</feature>
<evidence type="ECO:0000313" key="5">
    <source>
        <dbReference type="Proteomes" id="UP001230426"/>
    </source>
</evidence>
<evidence type="ECO:0000259" key="3">
    <source>
        <dbReference type="Pfam" id="PF13360"/>
    </source>
</evidence>
<evidence type="ECO:0000256" key="1">
    <source>
        <dbReference type="SAM" id="MobiDB-lite"/>
    </source>
</evidence>
<name>A0ABT9RJ03_9ACTN</name>
<protein>
    <recommendedName>
        <fullName evidence="3">Pyrrolo-quinoline quinone repeat domain-containing protein</fullName>
    </recommendedName>
</protein>
<dbReference type="InterPro" id="IPR002372">
    <property type="entry name" value="PQQ_rpt_dom"/>
</dbReference>
<comment type="caution">
    <text evidence="4">The sequence shown here is derived from an EMBL/GenBank/DDBJ whole genome shotgun (WGS) entry which is preliminary data.</text>
</comment>
<evidence type="ECO:0000313" key="4">
    <source>
        <dbReference type="EMBL" id="MDP9869274.1"/>
    </source>
</evidence>
<accession>A0ABT9RJ03</accession>
<dbReference type="InterPro" id="IPR011047">
    <property type="entry name" value="Quinoprotein_ADH-like_sf"/>
</dbReference>
<evidence type="ECO:0000256" key="2">
    <source>
        <dbReference type="SAM" id="Phobius"/>
    </source>
</evidence>
<dbReference type="PANTHER" id="PTHR34512:SF30">
    <property type="entry name" value="OUTER MEMBRANE PROTEIN ASSEMBLY FACTOR BAMB"/>
    <property type="match status" value="1"/>
</dbReference>
<dbReference type="SUPFAM" id="SSF50998">
    <property type="entry name" value="Quinoprotein alcohol dehydrogenase-like"/>
    <property type="match status" value="1"/>
</dbReference>
<dbReference type="EMBL" id="JAUSRB010000002">
    <property type="protein sequence ID" value="MDP9869274.1"/>
    <property type="molecule type" value="Genomic_DNA"/>
</dbReference>
<dbReference type="PANTHER" id="PTHR34512">
    <property type="entry name" value="CELL SURFACE PROTEIN"/>
    <property type="match status" value="1"/>
</dbReference>
<keyword evidence="2" id="KW-0472">Membrane</keyword>
<organism evidence="4 5">
    <name type="scientific">Streptosporangium brasiliense</name>
    <dbReference type="NCBI Taxonomy" id="47480"/>
    <lineage>
        <taxon>Bacteria</taxon>
        <taxon>Bacillati</taxon>
        <taxon>Actinomycetota</taxon>
        <taxon>Actinomycetes</taxon>
        <taxon>Streptosporangiales</taxon>
        <taxon>Streptosporangiaceae</taxon>
        <taxon>Streptosporangium</taxon>
    </lineage>
</organism>
<dbReference type="RefSeq" id="WP_306873002.1">
    <property type="nucleotide sequence ID" value="NZ_JAUSRB010000002.1"/>
</dbReference>
<sequence length="574" mass="59611">MTDQYNGNPYGGQPAPDRLPNWGQPVQGSPGHSRPPSGGPAHGPGNGQPPPGQPAHGPGYGQPPPGQPVYAPPGQPVYGPPGQGGPAYGRPGPWTPGPPGPAPHPQGYPSGPPYPYQQPHPQQPGGWDAPPPPPPPQRKKGQTALFVALGLVVLLAVGAGTAWFVAGTGPGAGQDGGQSVGPAAAEQWSVPLVNADSTDFTSGLAFAAWLTDTTVVRAQRDGLLAYDLKTGKRAWGVPSPGEQLCGATAELAAGKGAVAYGSARLCDHLAGVDTAKGQITWKVKIPAEKSTLSDMLAAPKVMNAAGMAVVAVDETVYGYRLSDGARQWTAAPPEGCHLDDVNAAATRVVLILDCAFNGTSNRVEVLDPESGRPVKRYPLGELGLGPKALSADPVIVHVEKGGQSTFTAFDDNGGKVDIRTGHVDLLAMNKVAFFDGMAEQRRYAVHGDRLYLATFPENVPGELRSRNTAVSFDLKTGKQLWESSGTQNTKLTYIRADDKGLLALEVGDRRDLAPRLVRLDAGTGKATVIAGLPQEFGTEGDNARVFERGGAVIIVPWTSVATKNAVSYVATGAS</sequence>
<feature type="transmembrane region" description="Helical" evidence="2">
    <location>
        <begin position="144"/>
        <end position="166"/>
    </location>
</feature>
<reference evidence="4 5" key="1">
    <citation type="submission" date="2023-07" db="EMBL/GenBank/DDBJ databases">
        <title>Sequencing the genomes of 1000 actinobacteria strains.</title>
        <authorList>
            <person name="Klenk H.-P."/>
        </authorList>
    </citation>
    <scope>NUCLEOTIDE SEQUENCE [LARGE SCALE GENOMIC DNA]</scope>
    <source>
        <strain evidence="4 5">DSM 44109</strain>
    </source>
</reference>
<dbReference type="Gene3D" id="2.130.10.10">
    <property type="entry name" value="YVTN repeat-like/Quinoprotein amine dehydrogenase"/>
    <property type="match status" value="1"/>
</dbReference>
<proteinExistence type="predicted"/>
<feature type="domain" description="Pyrrolo-quinoline quinone repeat" evidence="3">
    <location>
        <begin position="223"/>
        <end position="422"/>
    </location>
</feature>
<keyword evidence="2" id="KW-0812">Transmembrane</keyword>
<keyword evidence="2" id="KW-1133">Transmembrane helix</keyword>
<keyword evidence="5" id="KW-1185">Reference proteome</keyword>
<dbReference type="Pfam" id="PF13360">
    <property type="entry name" value="PQQ_2"/>
    <property type="match status" value="1"/>
</dbReference>
<feature type="compositionally biased region" description="Low complexity" evidence="1">
    <location>
        <begin position="27"/>
        <end position="36"/>
    </location>
</feature>